<protein>
    <submittedName>
        <fullName evidence="3">Sortase</fullName>
    </submittedName>
</protein>
<evidence type="ECO:0000256" key="2">
    <source>
        <dbReference type="SAM" id="SignalP"/>
    </source>
</evidence>
<organism evidence="3 4">
    <name type="scientific">Streptomyces ossamyceticus</name>
    <dbReference type="NCBI Taxonomy" id="249581"/>
    <lineage>
        <taxon>Bacteria</taxon>
        <taxon>Bacillati</taxon>
        <taxon>Actinomycetota</taxon>
        <taxon>Actinomycetes</taxon>
        <taxon>Kitasatosporales</taxon>
        <taxon>Streptomycetaceae</taxon>
        <taxon>Streptomyces</taxon>
    </lineage>
</organism>
<evidence type="ECO:0000256" key="1">
    <source>
        <dbReference type="SAM" id="MobiDB-lite"/>
    </source>
</evidence>
<sequence length="185" mass="18362">MRFKCVGAGIGLVLGAVGLSSPAAAAANGPIGDPGMHISPRHAAPGSTVTVSTRACGSETYGKGESEAGGKFHLLQGDQQGVLTGEFKVPDDTEAGGYTVTLKCPPRVKITGTYWVGTGNPSGAIDAGFGVATDKGTQLALGAVLLAGAAAGGALKRRRRPAGARARRSALPAQPQGPCRSGARG</sequence>
<keyword evidence="2" id="KW-0732">Signal</keyword>
<feature type="compositionally biased region" description="Basic residues" evidence="1">
    <location>
        <begin position="155"/>
        <end position="168"/>
    </location>
</feature>
<dbReference type="Proteomes" id="UP001550210">
    <property type="component" value="Unassembled WGS sequence"/>
</dbReference>
<keyword evidence="4" id="KW-1185">Reference proteome</keyword>
<gene>
    <name evidence="3" type="ORF">ABZZ21_18975</name>
</gene>
<feature type="region of interest" description="Disordered" evidence="1">
    <location>
        <begin position="152"/>
        <end position="185"/>
    </location>
</feature>
<feature type="signal peptide" evidence="2">
    <location>
        <begin position="1"/>
        <end position="25"/>
    </location>
</feature>
<reference evidence="3 4" key="1">
    <citation type="submission" date="2024-06" db="EMBL/GenBank/DDBJ databases">
        <title>The Natural Products Discovery Center: Release of the First 8490 Sequenced Strains for Exploring Actinobacteria Biosynthetic Diversity.</title>
        <authorList>
            <person name="Kalkreuter E."/>
            <person name="Kautsar S.A."/>
            <person name="Yang D."/>
            <person name="Bader C.D."/>
            <person name="Teijaro C.N."/>
            <person name="Fluegel L."/>
            <person name="Davis C.M."/>
            <person name="Simpson J.R."/>
            <person name="Lauterbach L."/>
            <person name="Steele A.D."/>
            <person name="Gui C."/>
            <person name="Meng S."/>
            <person name="Li G."/>
            <person name="Viehrig K."/>
            <person name="Ye F."/>
            <person name="Su P."/>
            <person name="Kiefer A.F."/>
            <person name="Nichols A."/>
            <person name="Cepeda A.J."/>
            <person name="Yan W."/>
            <person name="Fan B."/>
            <person name="Jiang Y."/>
            <person name="Adhikari A."/>
            <person name="Zheng C.-J."/>
            <person name="Schuster L."/>
            <person name="Cowan T.M."/>
            <person name="Smanski M.J."/>
            <person name="Chevrette M.G."/>
            <person name="De Carvalho L.P.S."/>
            <person name="Shen B."/>
        </authorList>
    </citation>
    <scope>NUCLEOTIDE SEQUENCE [LARGE SCALE GENOMIC DNA]</scope>
    <source>
        <strain evidence="3 4">NPDC006434</strain>
    </source>
</reference>
<dbReference type="RefSeq" id="WP_355397901.1">
    <property type="nucleotide sequence ID" value="NZ_JBEXPZ010000023.1"/>
</dbReference>
<evidence type="ECO:0000313" key="3">
    <source>
        <dbReference type="EMBL" id="MET9846609.1"/>
    </source>
</evidence>
<name>A0ABV2UYH4_9ACTN</name>
<evidence type="ECO:0000313" key="4">
    <source>
        <dbReference type="Proteomes" id="UP001550210"/>
    </source>
</evidence>
<feature type="chain" id="PRO_5045178551" evidence="2">
    <location>
        <begin position="26"/>
        <end position="185"/>
    </location>
</feature>
<accession>A0ABV2UYH4</accession>
<dbReference type="EMBL" id="JBEXPZ010000023">
    <property type="protein sequence ID" value="MET9846609.1"/>
    <property type="molecule type" value="Genomic_DNA"/>
</dbReference>
<proteinExistence type="predicted"/>
<comment type="caution">
    <text evidence="3">The sequence shown here is derived from an EMBL/GenBank/DDBJ whole genome shotgun (WGS) entry which is preliminary data.</text>
</comment>